<dbReference type="Proteomes" id="UP001248822">
    <property type="component" value="Unassembled WGS sequence"/>
</dbReference>
<evidence type="ECO:0000313" key="2">
    <source>
        <dbReference type="Proteomes" id="UP001248822"/>
    </source>
</evidence>
<name>A0AAE4DKI9_9ENTR</name>
<evidence type="ECO:0000313" key="1">
    <source>
        <dbReference type="EMBL" id="MDR9889176.1"/>
    </source>
</evidence>
<protein>
    <submittedName>
        <fullName evidence="1">Uncharacterized protein</fullName>
    </submittedName>
</protein>
<gene>
    <name evidence="1" type="ORF">O7047_02870</name>
</gene>
<comment type="caution">
    <text evidence="1">The sequence shown here is derived from an EMBL/GenBank/DDBJ whole genome shotgun (WGS) entry which is preliminary data.</text>
</comment>
<dbReference type="RefSeq" id="WP_310824516.1">
    <property type="nucleotide sequence ID" value="NZ_JAQGEC010000002.1"/>
</dbReference>
<organism evidence="1 2">
    <name type="scientific">Pseudenterobacter timonensis</name>
    <dbReference type="NCBI Taxonomy" id="1755099"/>
    <lineage>
        <taxon>Bacteria</taxon>
        <taxon>Pseudomonadati</taxon>
        <taxon>Pseudomonadota</taxon>
        <taxon>Gammaproteobacteria</taxon>
        <taxon>Enterobacterales</taxon>
        <taxon>Enterobacteriaceae</taxon>
        <taxon>Pseudenterobacter</taxon>
    </lineage>
</organism>
<accession>A0AAE4DKI9</accession>
<reference evidence="1" key="1">
    <citation type="submission" date="2022-12" db="EMBL/GenBank/DDBJ databases">
        <title>NDM-1 containing novel ST 2018 Pseudenterobacter timonensis.</title>
        <authorList>
            <person name="Halder G."/>
            <person name="Mandal S."/>
            <person name="Dutta S."/>
        </authorList>
    </citation>
    <scope>NUCLEOTIDE SEQUENCE</scope>
    <source>
        <strain evidence="1">CNCI147</strain>
    </source>
</reference>
<dbReference type="EMBL" id="JAQGEC010000002">
    <property type="protein sequence ID" value="MDR9889176.1"/>
    <property type="molecule type" value="Genomic_DNA"/>
</dbReference>
<sequence length="54" mass="5873">MPQLAGEDLSYCLRDVRPGQGLAAKLPETKALTSSFGCFGKNEISKAINFQEIK</sequence>
<proteinExistence type="predicted"/>
<dbReference type="AlphaFoldDB" id="A0AAE4DKI9"/>